<proteinExistence type="predicted"/>
<reference evidence="2 3" key="1">
    <citation type="submission" date="2018-05" db="EMBL/GenBank/DDBJ databases">
        <title>Genomic Encyclopedia of Type Strains, Phase IV (KMG-V): Genome sequencing to study the core and pangenomes of soil and plant-associated prokaryotes.</title>
        <authorList>
            <person name="Whitman W."/>
        </authorList>
    </citation>
    <scope>NUCLEOTIDE SEQUENCE [LARGE SCALE GENOMIC DNA]</scope>
    <source>
        <strain evidence="2 3">SIr-6563</strain>
    </source>
</reference>
<gene>
    <name evidence="2" type="ORF">C7400_102144</name>
</gene>
<name>A0ABX5MZ24_9BURK</name>
<feature type="region of interest" description="Disordered" evidence="1">
    <location>
        <begin position="1"/>
        <end position="24"/>
    </location>
</feature>
<sequence length="85" mass="8876">MLFPGKRPIRAGDSTTHGGTVLPTSHTLKIGEKQAVGLGDEVMCPRCGLTVITECDRTWRLGGTFVALHGHKTSCGATLISSLGA</sequence>
<keyword evidence="3" id="KW-1185">Reference proteome</keyword>
<comment type="caution">
    <text evidence="2">The sequence shown here is derived from an EMBL/GenBank/DDBJ whole genome shotgun (WGS) entry which is preliminary data.</text>
</comment>
<dbReference type="EMBL" id="QJJV01000002">
    <property type="protein sequence ID" value="PXX19719.1"/>
    <property type="molecule type" value="Genomic_DNA"/>
</dbReference>
<organism evidence="2 3">
    <name type="scientific">Paraburkholderia tropica</name>
    <dbReference type="NCBI Taxonomy" id="92647"/>
    <lineage>
        <taxon>Bacteria</taxon>
        <taxon>Pseudomonadati</taxon>
        <taxon>Pseudomonadota</taxon>
        <taxon>Betaproteobacteria</taxon>
        <taxon>Burkholderiales</taxon>
        <taxon>Burkholderiaceae</taxon>
        <taxon>Paraburkholderia</taxon>
    </lineage>
</organism>
<dbReference type="Pfam" id="PF05488">
    <property type="entry name" value="PAAR_motif"/>
    <property type="match status" value="1"/>
</dbReference>
<dbReference type="Gene3D" id="2.60.200.60">
    <property type="match status" value="1"/>
</dbReference>
<evidence type="ECO:0000313" key="3">
    <source>
        <dbReference type="Proteomes" id="UP000247515"/>
    </source>
</evidence>
<evidence type="ECO:0000256" key="1">
    <source>
        <dbReference type="SAM" id="MobiDB-lite"/>
    </source>
</evidence>
<accession>A0ABX5MZ24</accession>
<evidence type="ECO:0000313" key="2">
    <source>
        <dbReference type="EMBL" id="PXX19719.1"/>
    </source>
</evidence>
<dbReference type="CDD" id="cd14744">
    <property type="entry name" value="PAAR_CT_2"/>
    <property type="match status" value="1"/>
</dbReference>
<feature type="compositionally biased region" description="Polar residues" evidence="1">
    <location>
        <begin position="13"/>
        <end position="24"/>
    </location>
</feature>
<dbReference type="Proteomes" id="UP000247515">
    <property type="component" value="Unassembled WGS sequence"/>
</dbReference>
<dbReference type="RefSeq" id="WP_110325779.1">
    <property type="nucleotide sequence ID" value="NZ_CAJMXY010000001.1"/>
</dbReference>
<protein>
    <submittedName>
        <fullName evidence="2">Zn-binding protein involved in type VI secretion</fullName>
    </submittedName>
</protein>
<dbReference type="InterPro" id="IPR008727">
    <property type="entry name" value="PAAR_motif"/>
</dbReference>